<dbReference type="AlphaFoldDB" id="A0A166C365"/>
<dbReference type="Gene3D" id="1.25.40.10">
    <property type="entry name" value="Tetratricopeptide repeat domain"/>
    <property type="match status" value="1"/>
</dbReference>
<accession>A0A166C365</accession>
<protein>
    <submittedName>
        <fullName evidence="2">Tetratricopeptide repeat protein</fullName>
    </submittedName>
</protein>
<dbReference type="OrthoDB" id="66915at2157"/>
<comment type="caution">
    <text evidence="2">The sequence shown here is derived from an EMBL/GenBank/DDBJ whole genome shotgun (WGS) entry which is preliminary data.</text>
</comment>
<sequence length="126" mass="15079">MYNKAFNQLEKGNYKKSLEIYDYLLSKNYEIFHVLTYLIILYDHFNDLDTLLNRINELLLDSNYDYNILLFKKGNILYLQNKYDDAIECFNEVLENDPDNSGAKFYIKRITGKRNKSKLKKIISNL</sequence>
<dbReference type="PROSITE" id="PS50005">
    <property type="entry name" value="TPR"/>
    <property type="match status" value="1"/>
</dbReference>
<dbReference type="SMART" id="SM00028">
    <property type="entry name" value="TPR"/>
    <property type="match status" value="1"/>
</dbReference>
<keyword evidence="1" id="KW-0802">TPR repeat</keyword>
<evidence type="ECO:0000313" key="2">
    <source>
        <dbReference type="EMBL" id="KZX14083.1"/>
    </source>
</evidence>
<dbReference type="RefSeq" id="WP_042694301.1">
    <property type="nucleotide sequence ID" value="NZ_CABMAB010000035.1"/>
</dbReference>
<feature type="repeat" description="TPR" evidence="1">
    <location>
        <begin position="67"/>
        <end position="100"/>
    </location>
</feature>
<name>A0A166C365_METOA</name>
<proteinExistence type="predicted"/>
<keyword evidence="3" id="KW-1185">Reference proteome</keyword>
<reference evidence="3" key="1">
    <citation type="journal article" date="2016" name="Genome Announc.">
        <title>Draft Genome Sequences of Methanobrevibacter curvatus DSM11111, Methanobrevibacter cuticularis DSM11139, Methanobrevibacter filiformis DSM11501, and Methanobrevibacter oralis DSM7256.</title>
        <authorList>
            <person name="Poehlein A."/>
            <person name="Seedorf H."/>
        </authorList>
    </citation>
    <scope>NUCLEOTIDE SEQUENCE [LARGE SCALE GENOMIC DNA]</scope>
    <source>
        <strain evidence="3">DSM 7256 / JCM 30027 / ZR</strain>
    </source>
</reference>
<organism evidence="2 3">
    <name type="scientific">Methanobrevibacter oralis</name>
    <dbReference type="NCBI Taxonomy" id="66851"/>
    <lineage>
        <taxon>Archaea</taxon>
        <taxon>Methanobacteriati</taxon>
        <taxon>Methanobacteriota</taxon>
        <taxon>Methanomada group</taxon>
        <taxon>Methanobacteria</taxon>
        <taxon>Methanobacteriales</taxon>
        <taxon>Methanobacteriaceae</taxon>
        <taxon>Methanobrevibacter</taxon>
    </lineage>
</organism>
<dbReference type="PATRIC" id="fig|66851.6.peg.202"/>
<dbReference type="InterPro" id="IPR011990">
    <property type="entry name" value="TPR-like_helical_dom_sf"/>
</dbReference>
<gene>
    <name evidence="2" type="ORF">MBORA_01610</name>
</gene>
<dbReference type="Pfam" id="PF00515">
    <property type="entry name" value="TPR_1"/>
    <property type="match status" value="1"/>
</dbReference>
<dbReference type="Proteomes" id="UP000077428">
    <property type="component" value="Unassembled WGS sequence"/>
</dbReference>
<dbReference type="InterPro" id="IPR019734">
    <property type="entry name" value="TPR_rpt"/>
</dbReference>
<dbReference type="EMBL" id="LWMU01000033">
    <property type="protein sequence ID" value="KZX14083.1"/>
    <property type="molecule type" value="Genomic_DNA"/>
</dbReference>
<dbReference type="SUPFAM" id="SSF48452">
    <property type="entry name" value="TPR-like"/>
    <property type="match status" value="1"/>
</dbReference>
<dbReference type="STRING" id="66851.MBORA_01610"/>
<evidence type="ECO:0000256" key="1">
    <source>
        <dbReference type="PROSITE-ProRule" id="PRU00339"/>
    </source>
</evidence>
<evidence type="ECO:0000313" key="3">
    <source>
        <dbReference type="Proteomes" id="UP000077428"/>
    </source>
</evidence>